<accession>A0A413JQI7</accession>
<sequence length="78" mass="8469">FRCKGLRERQVLEHTLKRRKKGGPRGHIIIIYRGGILGKQGGGIDWGGRGISVLGTNRQAVSNFSGGIWERDSQGAPG</sequence>
<gene>
    <name evidence="1" type="ORF">DXA27_22950</name>
</gene>
<dbReference type="Proteomes" id="UP000284614">
    <property type="component" value="Unassembled WGS sequence"/>
</dbReference>
<organism evidence="1 2">
    <name type="scientific">Bacteroides fragilis</name>
    <dbReference type="NCBI Taxonomy" id="817"/>
    <lineage>
        <taxon>Bacteria</taxon>
        <taxon>Pseudomonadati</taxon>
        <taxon>Bacteroidota</taxon>
        <taxon>Bacteroidia</taxon>
        <taxon>Bacteroidales</taxon>
        <taxon>Bacteroidaceae</taxon>
        <taxon>Bacteroides</taxon>
    </lineage>
</organism>
<dbReference type="EMBL" id="QSDG01000045">
    <property type="protein sequence ID" value="RGY63256.1"/>
    <property type="molecule type" value="Genomic_DNA"/>
</dbReference>
<comment type="caution">
    <text evidence="1">The sequence shown here is derived from an EMBL/GenBank/DDBJ whole genome shotgun (WGS) entry which is preliminary data.</text>
</comment>
<dbReference type="RefSeq" id="WP_409012310.1">
    <property type="nucleotide sequence ID" value="NZ_QSDG01000045.1"/>
</dbReference>
<evidence type="ECO:0000313" key="2">
    <source>
        <dbReference type="Proteomes" id="UP000284614"/>
    </source>
</evidence>
<protein>
    <submittedName>
        <fullName evidence="1">Uncharacterized protein</fullName>
    </submittedName>
</protein>
<proteinExistence type="predicted"/>
<name>A0A413JQI7_BACFG</name>
<evidence type="ECO:0000313" key="1">
    <source>
        <dbReference type="EMBL" id="RGY63256.1"/>
    </source>
</evidence>
<feature type="non-terminal residue" evidence="1">
    <location>
        <position position="1"/>
    </location>
</feature>
<reference evidence="1 2" key="1">
    <citation type="submission" date="2018-08" db="EMBL/GenBank/DDBJ databases">
        <title>A genome reference for cultivated species of the human gut microbiota.</title>
        <authorList>
            <person name="Zou Y."/>
            <person name="Xue W."/>
            <person name="Luo G."/>
        </authorList>
    </citation>
    <scope>NUCLEOTIDE SEQUENCE [LARGE SCALE GENOMIC DNA]</scope>
    <source>
        <strain evidence="1 2">OF01-1</strain>
    </source>
</reference>
<dbReference type="AlphaFoldDB" id="A0A413JQI7"/>